<organism evidence="2">
    <name type="scientific">Micrurus corallinus</name>
    <name type="common">Brazilian coral snake</name>
    <dbReference type="NCBI Taxonomy" id="54390"/>
    <lineage>
        <taxon>Eukaryota</taxon>
        <taxon>Metazoa</taxon>
        <taxon>Chordata</taxon>
        <taxon>Craniata</taxon>
        <taxon>Vertebrata</taxon>
        <taxon>Euteleostomi</taxon>
        <taxon>Lepidosauria</taxon>
        <taxon>Squamata</taxon>
        <taxon>Bifurcata</taxon>
        <taxon>Unidentata</taxon>
        <taxon>Episquamata</taxon>
        <taxon>Toxicofera</taxon>
        <taxon>Serpentes</taxon>
        <taxon>Colubroidea</taxon>
        <taxon>Elapidae</taxon>
        <taxon>Elapinae</taxon>
        <taxon>Micrurus</taxon>
    </lineage>
</organism>
<dbReference type="AlphaFoldDB" id="A0A2D4GYW2"/>
<reference evidence="2" key="2">
    <citation type="submission" date="2017-11" db="EMBL/GenBank/DDBJ databases">
        <title>Coralsnake Venomics: Analyses of Venom Gland Transcriptomes and Proteomes of Six Brazilian Taxa.</title>
        <authorList>
            <person name="Aird S.D."/>
            <person name="Jorge da Silva N."/>
            <person name="Qiu L."/>
            <person name="Villar-Briones A."/>
            <person name="Aparecida-Saddi V."/>
            <person name="Campos-Telles M.P."/>
            <person name="Grau M."/>
            <person name="Mikheyev A.S."/>
        </authorList>
    </citation>
    <scope>NUCLEOTIDE SEQUENCE</scope>
    <source>
        <tissue evidence="2">Venom_gland</tissue>
    </source>
</reference>
<evidence type="ECO:0000256" key="1">
    <source>
        <dbReference type="SAM" id="Phobius"/>
    </source>
</evidence>
<sequence>MVNWEIYNVSSKLQHLNSHAIVTWALGNQRAMLAAAASSGYIITICNLCCQLSTSKVNGEAGKKSQITVLLFLLTIYAVVTLARRPQCYCRVMVWLPMYQLYCRRHSCAS</sequence>
<keyword evidence="1" id="KW-0812">Transmembrane</keyword>
<accession>A0A2D4GYW2</accession>
<keyword evidence="1" id="KW-1133">Transmembrane helix</keyword>
<reference evidence="2" key="1">
    <citation type="submission" date="2017-07" db="EMBL/GenBank/DDBJ databases">
        <authorList>
            <person name="Mikheyev A."/>
            <person name="Grau M."/>
        </authorList>
    </citation>
    <scope>NUCLEOTIDE SEQUENCE</scope>
    <source>
        <tissue evidence="2">Venom_gland</tissue>
    </source>
</reference>
<proteinExistence type="predicted"/>
<dbReference type="EMBL" id="IACJ01152953">
    <property type="protein sequence ID" value="LAA64915.1"/>
    <property type="molecule type" value="Transcribed_RNA"/>
</dbReference>
<feature type="transmembrane region" description="Helical" evidence="1">
    <location>
        <begin position="65"/>
        <end position="83"/>
    </location>
</feature>
<keyword evidence="1" id="KW-0472">Membrane</keyword>
<name>A0A2D4GYW2_MICCO</name>
<evidence type="ECO:0000313" key="2">
    <source>
        <dbReference type="EMBL" id="LAA64915.1"/>
    </source>
</evidence>
<protein>
    <submittedName>
        <fullName evidence="2">Uncharacterized protein</fullName>
    </submittedName>
</protein>